<dbReference type="AlphaFoldDB" id="A0A9D0ZHD6"/>
<dbReference type="CDD" id="cd02857">
    <property type="entry name" value="E_set_CDase_PDE_N"/>
    <property type="match status" value="1"/>
</dbReference>
<dbReference type="InterPro" id="IPR006047">
    <property type="entry name" value="GH13_cat_dom"/>
</dbReference>
<evidence type="ECO:0000313" key="6">
    <source>
        <dbReference type="EMBL" id="HIQ80334.1"/>
    </source>
</evidence>
<dbReference type="Gene3D" id="3.90.400.10">
    <property type="entry name" value="Oligo-1,6-glucosidase, Domain 2"/>
    <property type="match status" value="1"/>
</dbReference>
<comment type="similarity">
    <text evidence="1">Belongs to the glycosyl hydrolase 13 family.</text>
</comment>
<feature type="domain" description="Glycosyl hydrolase family 13 catalytic" evidence="5">
    <location>
        <begin position="145"/>
        <end position="508"/>
    </location>
</feature>
<evidence type="ECO:0000256" key="4">
    <source>
        <dbReference type="ARBA" id="ARBA00023295"/>
    </source>
</evidence>
<dbReference type="GO" id="GO:0030245">
    <property type="term" value="P:cellulose catabolic process"/>
    <property type="evidence" value="ECO:0007669"/>
    <property type="project" value="UniProtKB-KW"/>
</dbReference>
<evidence type="ECO:0000259" key="5">
    <source>
        <dbReference type="SMART" id="SM00642"/>
    </source>
</evidence>
<evidence type="ECO:0000256" key="1">
    <source>
        <dbReference type="ARBA" id="ARBA00008061"/>
    </source>
</evidence>
<accession>A0A9D0ZHD6</accession>
<reference evidence="6" key="1">
    <citation type="submission" date="2020-10" db="EMBL/GenBank/DDBJ databases">
        <authorList>
            <person name="Gilroy R."/>
        </authorList>
    </citation>
    <scope>NUCLEOTIDE SEQUENCE</scope>
    <source>
        <strain evidence="6">ChiSjej1B19-3389</strain>
    </source>
</reference>
<evidence type="ECO:0000256" key="2">
    <source>
        <dbReference type="ARBA" id="ARBA00022801"/>
    </source>
</evidence>
<dbReference type="InterPro" id="IPR045857">
    <property type="entry name" value="O16G_dom_2"/>
</dbReference>
<dbReference type="PANTHER" id="PTHR10357:SF210">
    <property type="entry name" value="MALTODEXTRIN GLUCOSIDASE"/>
    <property type="match status" value="1"/>
</dbReference>
<dbReference type="InterPro" id="IPR013783">
    <property type="entry name" value="Ig-like_fold"/>
</dbReference>
<dbReference type="GO" id="GO:0004553">
    <property type="term" value="F:hydrolase activity, hydrolyzing O-glycosyl compounds"/>
    <property type="evidence" value="ECO:0007669"/>
    <property type="project" value="InterPro"/>
</dbReference>
<keyword evidence="3" id="KW-0624">Polysaccharide degradation</keyword>
<dbReference type="SUPFAM" id="SSF51445">
    <property type="entry name" value="(Trans)glycosidases"/>
    <property type="match status" value="1"/>
</dbReference>
<dbReference type="CDD" id="cd11338">
    <property type="entry name" value="AmyAc_CMD"/>
    <property type="match status" value="1"/>
</dbReference>
<dbReference type="InterPro" id="IPR017853">
    <property type="entry name" value="GH"/>
</dbReference>
<dbReference type="Pfam" id="PF02903">
    <property type="entry name" value="Alpha-amylase_N"/>
    <property type="match status" value="1"/>
</dbReference>
<dbReference type="SMART" id="SM00642">
    <property type="entry name" value="Aamy"/>
    <property type="match status" value="1"/>
</dbReference>
<dbReference type="InterPro" id="IPR014756">
    <property type="entry name" value="Ig_E-set"/>
</dbReference>
<evidence type="ECO:0000256" key="3">
    <source>
        <dbReference type="ARBA" id="ARBA00023001"/>
    </source>
</evidence>
<dbReference type="EMBL" id="DVFW01000020">
    <property type="protein sequence ID" value="HIQ80334.1"/>
    <property type="molecule type" value="Genomic_DNA"/>
</dbReference>
<comment type="caution">
    <text evidence="6">The sequence shown here is derived from an EMBL/GenBank/DDBJ whole genome shotgun (WGS) entry which is preliminary data.</text>
</comment>
<proteinExistence type="inferred from homology"/>
<organism evidence="6 7">
    <name type="scientific">Candidatus Scatavimonas merdigallinarum</name>
    <dbReference type="NCBI Taxonomy" id="2840914"/>
    <lineage>
        <taxon>Bacteria</taxon>
        <taxon>Bacillati</taxon>
        <taxon>Bacillota</taxon>
        <taxon>Clostridia</taxon>
        <taxon>Eubacteriales</taxon>
        <taxon>Oscillospiraceae</taxon>
        <taxon>Oscillospiraceae incertae sedis</taxon>
        <taxon>Candidatus Scatavimonas</taxon>
    </lineage>
</organism>
<evidence type="ECO:0000313" key="7">
    <source>
        <dbReference type="Proteomes" id="UP000886787"/>
    </source>
</evidence>
<dbReference type="InterPro" id="IPR004185">
    <property type="entry name" value="Glyco_hydro_13_lg-like_dom"/>
</dbReference>
<protein>
    <submittedName>
        <fullName evidence="6">Alpha-glycosidase</fullName>
    </submittedName>
</protein>
<keyword evidence="3" id="KW-0136">Cellulose degradation</keyword>
<reference evidence="6" key="2">
    <citation type="journal article" date="2021" name="PeerJ">
        <title>Extensive microbial diversity within the chicken gut microbiome revealed by metagenomics and culture.</title>
        <authorList>
            <person name="Gilroy R."/>
            <person name="Ravi A."/>
            <person name="Getino M."/>
            <person name="Pursley I."/>
            <person name="Horton D.L."/>
            <person name="Alikhan N.F."/>
            <person name="Baker D."/>
            <person name="Gharbi K."/>
            <person name="Hall N."/>
            <person name="Watson M."/>
            <person name="Adriaenssens E.M."/>
            <person name="Foster-Nyarko E."/>
            <person name="Jarju S."/>
            <person name="Secka A."/>
            <person name="Antonio M."/>
            <person name="Oren A."/>
            <person name="Chaudhuri R.R."/>
            <person name="La Ragione R."/>
            <person name="Hildebrand F."/>
            <person name="Pallen M.J."/>
        </authorList>
    </citation>
    <scope>NUCLEOTIDE SEQUENCE</scope>
    <source>
        <strain evidence="6">ChiSjej1B19-3389</strain>
    </source>
</reference>
<dbReference type="Proteomes" id="UP000886787">
    <property type="component" value="Unassembled WGS sequence"/>
</dbReference>
<sequence length="583" mass="67749">MKTEAVFHKAEGNMCCQINEAELSISILTGHDVKKVFIIYGDPYQAGILGGLEKWEGVRTEIKNKIELKEHIWWTIAVSPPYKRCKYYFELTDGYETYYLFEDGFQSEKKQRSLERRQQYFIFPWMNCADLNVTPNWVKDAVWYQIFPDRFCNGDSKNDPQDTRPWKSETPRNAYRYGGDLQGVINKLSYLEELGVNAIYLNPVFVSASSHKYDINDYFRIDPSFGTEQTMYTLCQKAHEKGIKIMLDFVFNHCGIKFAPWLDVLENGEKSKYKDWFMINNWPVEQPGKDTRDGRFYSFAFSPNMPKLNTNHPEVIAYFCDVCKYWIRRYKIDGLRFDVANEVSHAFLRKIRQVAKQENPEIYLLGEIWHDASAWLRGDQFDAVMHYPLLEALSDFWTDASMTKRDFAHALNRCRTMYMPQTNAVLFNLLDSHDTERLYYRTKNADAFYQQLAVLFTLQGSPCIYYGTEIMLDGGPDPDCRRCMPWKEIEDGLYDDKIKTMQSLIALRKNTPALKSGLMQFVSSTEDARVIEYIKTDNAGQRVLVMLHAGSAPVAVQKGTPLFVRKVQDGMLLPGGVYICKLP</sequence>
<keyword evidence="2" id="KW-0378">Hydrolase</keyword>
<gene>
    <name evidence="6" type="ORF">IAD32_03510</name>
</gene>
<name>A0A9D0ZHD6_9FIRM</name>
<dbReference type="Pfam" id="PF00128">
    <property type="entry name" value="Alpha-amylase"/>
    <property type="match status" value="1"/>
</dbReference>
<dbReference type="Gene3D" id="2.60.40.10">
    <property type="entry name" value="Immunoglobulins"/>
    <property type="match status" value="1"/>
</dbReference>
<dbReference type="PANTHER" id="PTHR10357">
    <property type="entry name" value="ALPHA-AMYLASE FAMILY MEMBER"/>
    <property type="match status" value="1"/>
</dbReference>
<keyword evidence="3" id="KW-0119">Carbohydrate metabolism</keyword>
<dbReference type="SUPFAM" id="SSF81296">
    <property type="entry name" value="E set domains"/>
    <property type="match status" value="1"/>
</dbReference>
<keyword evidence="4" id="KW-0326">Glycosidase</keyword>
<dbReference type="Gene3D" id="3.20.20.80">
    <property type="entry name" value="Glycosidases"/>
    <property type="match status" value="1"/>
</dbReference>